<dbReference type="InterPro" id="IPR018101">
    <property type="entry name" value="Transl_elong_Ts_CS"/>
</dbReference>
<accession>A0A2M6WJ05</accession>
<sequence length="146" mass="16274">MTEDIKKLREETGAGVMDAKRALEEAGGDYHKAIAVVRKKGLLKAQKKADRLTGAGLLDSYIHNDRVGVLLELRCETDFVAHAEPFQALAHNLTLHIVAMNPDSPETLLTQSFIRDESLTIQDLVTQTITKVGENIQIARFCRYEL</sequence>
<keyword evidence="3 5" id="KW-0251">Elongation factor</keyword>
<feature type="region of interest" description="Involved in Mg(2+) ion dislocation from EF-Tu" evidence="5">
    <location>
        <begin position="77"/>
        <end position="80"/>
    </location>
</feature>
<dbReference type="PANTHER" id="PTHR11741:SF0">
    <property type="entry name" value="ELONGATION FACTOR TS, MITOCHONDRIAL"/>
    <property type="match status" value="1"/>
</dbReference>
<proteinExistence type="inferred from homology"/>
<keyword evidence="4 5" id="KW-0648">Protein biosynthesis</keyword>
<dbReference type="NCBIfam" id="TIGR00116">
    <property type="entry name" value="tsf"/>
    <property type="match status" value="1"/>
</dbReference>
<gene>
    <name evidence="5 7" type="primary">tsf</name>
    <name evidence="7" type="ORF">COU08_00625</name>
</gene>
<dbReference type="InterPro" id="IPR014039">
    <property type="entry name" value="Transl_elong_EFTs/EF1B_dimer"/>
</dbReference>
<dbReference type="AlphaFoldDB" id="A0A2M6WJ05"/>
<dbReference type="SUPFAM" id="SSF54713">
    <property type="entry name" value="Elongation factor Ts (EF-Ts), dimerisation domain"/>
    <property type="match status" value="1"/>
</dbReference>
<dbReference type="PROSITE" id="PS01126">
    <property type="entry name" value="EF_TS_1"/>
    <property type="match status" value="1"/>
</dbReference>
<dbReference type="EMBL" id="PFBA01000009">
    <property type="protein sequence ID" value="PIT92772.1"/>
    <property type="molecule type" value="Genomic_DNA"/>
</dbReference>
<evidence type="ECO:0000313" key="7">
    <source>
        <dbReference type="EMBL" id="PIT92772.1"/>
    </source>
</evidence>
<dbReference type="HAMAP" id="MF_00050">
    <property type="entry name" value="EF_Ts"/>
    <property type="match status" value="1"/>
</dbReference>
<evidence type="ECO:0000313" key="8">
    <source>
        <dbReference type="Proteomes" id="UP000228635"/>
    </source>
</evidence>
<dbReference type="InterPro" id="IPR036402">
    <property type="entry name" value="EF-Ts_dimer_sf"/>
</dbReference>
<evidence type="ECO:0000256" key="5">
    <source>
        <dbReference type="HAMAP-Rule" id="MF_00050"/>
    </source>
</evidence>
<comment type="caution">
    <text evidence="7">The sequence shown here is derived from an EMBL/GenBank/DDBJ whole genome shotgun (WGS) entry which is preliminary data.</text>
</comment>
<dbReference type="SUPFAM" id="SSF46934">
    <property type="entry name" value="UBA-like"/>
    <property type="match status" value="1"/>
</dbReference>
<dbReference type="CDD" id="cd14275">
    <property type="entry name" value="UBA_EF-Ts"/>
    <property type="match status" value="1"/>
</dbReference>
<dbReference type="Gene3D" id="3.30.479.20">
    <property type="entry name" value="Elongation factor Ts, dimerisation domain"/>
    <property type="match status" value="1"/>
</dbReference>
<evidence type="ECO:0000256" key="3">
    <source>
        <dbReference type="ARBA" id="ARBA00022768"/>
    </source>
</evidence>
<dbReference type="PANTHER" id="PTHR11741">
    <property type="entry name" value="ELONGATION FACTOR TS"/>
    <property type="match status" value="1"/>
</dbReference>
<keyword evidence="5" id="KW-0963">Cytoplasm</keyword>
<organism evidence="7 8">
    <name type="scientific">Candidatus Harrisonbacteria bacterium CG10_big_fil_rev_8_21_14_0_10_42_17</name>
    <dbReference type="NCBI Taxonomy" id="1974584"/>
    <lineage>
        <taxon>Bacteria</taxon>
        <taxon>Candidatus Harrisoniibacteriota</taxon>
    </lineage>
</organism>
<dbReference type="Proteomes" id="UP000228635">
    <property type="component" value="Unassembled WGS sequence"/>
</dbReference>
<comment type="subcellular location">
    <subcellularLocation>
        <location evidence="5">Cytoplasm</location>
    </subcellularLocation>
</comment>
<dbReference type="Pfam" id="PF00889">
    <property type="entry name" value="EF_TS"/>
    <property type="match status" value="1"/>
</dbReference>
<comment type="similarity">
    <text evidence="1 5">Belongs to the EF-Ts family.</text>
</comment>
<dbReference type="InterPro" id="IPR001816">
    <property type="entry name" value="Transl_elong_EFTs/EF1B"/>
</dbReference>
<name>A0A2M6WJ05_9BACT</name>
<evidence type="ECO:0000259" key="6">
    <source>
        <dbReference type="Pfam" id="PF00889"/>
    </source>
</evidence>
<dbReference type="FunFam" id="1.10.8.10:FF:000001">
    <property type="entry name" value="Elongation factor Ts"/>
    <property type="match status" value="1"/>
</dbReference>
<feature type="domain" description="Translation elongation factor EFTs/EF1B dimerisation" evidence="6">
    <location>
        <begin position="68"/>
        <end position="145"/>
    </location>
</feature>
<dbReference type="Gene3D" id="1.10.8.10">
    <property type="entry name" value="DNA helicase RuvA subunit, C-terminal domain"/>
    <property type="match status" value="1"/>
</dbReference>
<protein>
    <recommendedName>
        <fullName evidence="2 5">Elongation factor Ts</fullName>
        <shortName evidence="5">EF-Ts</shortName>
    </recommendedName>
</protein>
<reference evidence="8" key="1">
    <citation type="submission" date="2017-09" db="EMBL/GenBank/DDBJ databases">
        <title>Depth-based differentiation of microbial function through sediment-hosted aquifers and enrichment of novel symbionts in the deep terrestrial subsurface.</title>
        <authorList>
            <person name="Probst A.J."/>
            <person name="Ladd B."/>
            <person name="Jarett J.K."/>
            <person name="Geller-Mcgrath D.E."/>
            <person name="Sieber C.M.K."/>
            <person name="Emerson J.B."/>
            <person name="Anantharaman K."/>
            <person name="Thomas B.C."/>
            <person name="Malmstrom R."/>
            <person name="Stieglmeier M."/>
            <person name="Klingl A."/>
            <person name="Woyke T."/>
            <person name="Ryan C.M."/>
            <person name="Banfield J.F."/>
        </authorList>
    </citation>
    <scope>NUCLEOTIDE SEQUENCE [LARGE SCALE GENOMIC DNA]</scope>
</reference>
<evidence type="ECO:0000256" key="4">
    <source>
        <dbReference type="ARBA" id="ARBA00022917"/>
    </source>
</evidence>
<comment type="function">
    <text evidence="5">Associates with the EF-Tu.GDP complex and induces the exchange of GDP to GTP. It remains bound to the aminoacyl-tRNA.EF-Tu.GTP complex up to the GTP hydrolysis stage on the ribosome.</text>
</comment>
<dbReference type="GO" id="GO:0003746">
    <property type="term" value="F:translation elongation factor activity"/>
    <property type="evidence" value="ECO:0007669"/>
    <property type="project" value="UniProtKB-UniRule"/>
</dbReference>
<dbReference type="InterPro" id="IPR009060">
    <property type="entry name" value="UBA-like_sf"/>
</dbReference>
<evidence type="ECO:0000256" key="1">
    <source>
        <dbReference type="ARBA" id="ARBA00005532"/>
    </source>
</evidence>
<dbReference type="GO" id="GO:0005737">
    <property type="term" value="C:cytoplasm"/>
    <property type="evidence" value="ECO:0007669"/>
    <property type="project" value="UniProtKB-SubCell"/>
</dbReference>
<evidence type="ECO:0000256" key="2">
    <source>
        <dbReference type="ARBA" id="ARBA00016956"/>
    </source>
</evidence>